<protein>
    <submittedName>
        <fullName evidence="5">GNAT family N-acetyltransferase</fullName>
    </submittedName>
</protein>
<dbReference type="Gene3D" id="3.40.50.261">
    <property type="entry name" value="Succinyl-CoA synthetase domains"/>
    <property type="match status" value="2"/>
</dbReference>
<dbReference type="PANTHER" id="PTHR43334:SF1">
    <property type="entry name" value="3-HYDROXYPROPIONATE--COA LIGASE [ADP-FORMING]"/>
    <property type="match status" value="1"/>
</dbReference>
<accession>A0A1E2V8S8</accession>
<dbReference type="OrthoDB" id="9807426at2"/>
<keyword evidence="3" id="KW-0067">ATP-binding</keyword>
<dbReference type="PROSITE" id="PS51186">
    <property type="entry name" value="GNAT"/>
    <property type="match status" value="1"/>
</dbReference>
<dbReference type="InterPro" id="IPR016181">
    <property type="entry name" value="Acyl_CoA_acyltransferase"/>
</dbReference>
<sequence length="908" mass="101113">MSTRFLRYFFEPQSIVVVGASEREMSLGGQVVNNLLEGGFAGDIATVNPKGYAQVYGVPCCRRIEELEFVPDLAIVCAPARATPDAVERLGGMGVRACMVMTAGQGQARQAYHDRILKAAQQSSIRVMGPEGMGILVPGHKLNASYTSQNVKVGKVAYIGQSGMLGNAIIDWANGRGIGFSHLVTLGDSVDVQLADVVDYINRYSSAQSILLHLEHIPDSRHFMTAVREASRNKLVLAIKSGRTPQAQLTPQATPGLMSRDPVYDMAFSRAGMVRVDNSEELFDALETLNRMRPVRGDRLAIVSNGLGPSMLAVDRLIYQRGQLATLEEETLEVLDDLLPAAWRRNNPVDIGGDATPQRFVDVVTAVSQDPQVDAVLVVHAPTRLAPSKSTALALIANKRQFRRNVLTSWMGLDQALSARHECNMAAIPTYLSPEKAVQAFMHMVNYQRNQALLQETPPSLIFETEHEKRQAAMALVDEVDAQGRQYLTHHETHQVLTAYGITVAPTLYPTSPQEAAEMSKTWKGLKALKINHSVNCQPFNYRKHPHKLSAGLLQDLDSPESISAGAIKLRDKVLEKFPESQIHGFVLQPMQRGKHSMQVNLGISRDPVFGPVILFGIGGYKVNILQDRQVAMPPLNMPLARELIMRSQAGQWIQEHSQQETQDIDQLCEILVRLSQLCSDMPKIKGLEINPLLLNRDGIMAVDVQCNLGEAAYHAIMPYPEDLRETVTLKDGRAVELRPIRGEDAPALLKFHSRLSEDSIRFRYFHNKADLSKRDLSLLTQINYDRQMAFVAEALLPTGERDILGVSRVWTDPDNIRTEFSILIRDDLQGLGLGRLLMQKLIRYCQSVGTLEMMGKIMVENHPMRGLMKYLGFNCRYNMEEQVIDATLPLNEPSSEWQRHRLSSALD</sequence>
<evidence type="ECO:0000313" key="6">
    <source>
        <dbReference type="Proteomes" id="UP000094291"/>
    </source>
</evidence>
<dbReference type="InterPro" id="IPR016102">
    <property type="entry name" value="Succinyl-CoA_synth-like"/>
</dbReference>
<dbReference type="Gene3D" id="3.40.50.720">
    <property type="entry name" value="NAD(P)-binding Rossmann-like Domain"/>
    <property type="match status" value="1"/>
</dbReference>
<dbReference type="RefSeq" id="WP_068997826.1">
    <property type="nucleotide sequence ID" value="NZ_MDTQ01000001.1"/>
</dbReference>
<dbReference type="InterPro" id="IPR051538">
    <property type="entry name" value="Acyl-CoA_Synth/Transferase"/>
</dbReference>
<evidence type="ECO:0000259" key="4">
    <source>
        <dbReference type="PROSITE" id="PS51186"/>
    </source>
</evidence>
<dbReference type="SMART" id="SM00881">
    <property type="entry name" value="CoA_binding"/>
    <property type="match status" value="1"/>
</dbReference>
<dbReference type="Pfam" id="PF13607">
    <property type="entry name" value="Succ_CoA_lig"/>
    <property type="match status" value="1"/>
</dbReference>
<dbReference type="GO" id="GO:0016874">
    <property type="term" value="F:ligase activity"/>
    <property type="evidence" value="ECO:0007669"/>
    <property type="project" value="UniProtKB-KW"/>
</dbReference>
<dbReference type="STRING" id="197479.BFW38_07455"/>
<dbReference type="InterPro" id="IPR013815">
    <property type="entry name" value="ATP_grasp_subdomain_1"/>
</dbReference>
<evidence type="ECO:0000256" key="3">
    <source>
        <dbReference type="ARBA" id="ARBA00022840"/>
    </source>
</evidence>
<evidence type="ECO:0000256" key="2">
    <source>
        <dbReference type="ARBA" id="ARBA00022741"/>
    </source>
</evidence>
<dbReference type="PANTHER" id="PTHR43334">
    <property type="entry name" value="ACETATE--COA LIGASE [ADP-FORMING]"/>
    <property type="match status" value="1"/>
</dbReference>
<dbReference type="SUPFAM" id="SSF55729">
    <property type="entry name" value="Acyl-CoA N-acyltransferases (Nat)"/>
    <property type="match status" value="1"/>
</dbReference>
<dbReference type="Pfam" id="PF13549">
    <property type="entry name" value="ATP-grasp_5"/>
    <property type="match status" value="1"/>
</dbReference>
<dbReference type="Proteomes" id="UP000094291">
    <property type="component" value="Unassembled WGS sequence"/>
</dbReference>
<dbReference type="GO" id="GO:0016747">
    <property type="term" value="F:acyltransferase activity, transferring groups other than amino-acyl groups"/>
    <property type="evidence" value="ECO:0007669"/>
    <property type="project" value="InterPro"/>
</dbReference>
<dbReference type="SUPFAM" id="SSF56059">
    <property type="entry name" value="Glutathione synthetase ATP-binding domain-like"/>
    <property type="match status" value="1"/>
</dbReference>
<keyword evidence="6" id="KW-1185">Reference proteome</keyword>
<keyword evidence="2" id="KW-0547">Nucleotide-binding</keyword>
<dbReference type="InterPro" id="IPR000182">
    <property type="entry name" value="GNAT_dom"/>
</dbReference>
<dbReference type="Gene3D" id="3.30.1490.20">
    <property type="entry name" value="ATP-grasp fold, A domain"/>
    <property type="match status" value="1"/>
</dbReference>
<dbReference type="Gene3D" id="3.40.630.30">
    <property type="match status" value="1"/>
</dbReference>
<comment type="caution">
    <text evidence="5">The sequence shown here is derived from an EMBL/GenBank/DDBJ whole genome shotgun (WGS) entry which is preliminary data.</text>
</comment>
<dbReference type="SUPFAM" id="SSF52210">
    <property type="entry name" value="Succinyl-CoA synthetase domains"/>
    <property type="match status" value="2"/>
</dbReference>
<dbReference type="Pfam" id="PF13302">
    <property type="entry name" value="Acetyltransf_3"/>
    <property type="match status" value="1"/>
</dbReference>
<dbReference type="AlphaFoldDB" id="A0A1E2V8S8"/>
<keyword evidence="1" id="KW-0436">Ligase</keyword>
<name>A0A1E2V8S8_9GAMM</name>
<gene>
    <name evidence="5" type="ORF">BFW38_07455</name>
</gene>
<keyword evidence="5" id="KW-0808">Transferase</keyword>
<feature type="domain" description="N-acetyltransferase" evidence="4">
    <location>
        <begin position="736"/>
        <end position="892"/>
    </location>
</feature>
<dbReference type="EMBL" id="MDTQ01000001">
    <property type="protein sequence ID" value="ODC03410.1"/>
    <property type="molecule type" value="Genomic_DNA"/>
</dbReference>
<evidence type="ECO:0000313" key="5">
    <source>
        <dbReference type="EMBL" id="ODC03410.1"/>
    </source>
</evidence>
<evidence type="ECO:0000256" key="1">
    <source>
        <dbReference type="ARBA" id="ARBA00022598"/>
    </source>
</evidence>
<dbReference type="Gene3D" id="3.30.470.20">
    <property type="entry name" value="ATP-grasp fold, B domain"/>
    <property type="match status" value="1"/>
</dbReference>
<organism evidence="5 6">
    <name type="scientific">Terasakiispira papahanaumokuakeensis</name>
    <dbReference type="NCBI Taxonomy" id="197479"/>
    <lineage>
        <taxon>Bacteria</taxon>
        <taxon>Pseudomonadati</taxon>
        <taxon>Pseudomonadota</taxon>
        <taxon>Gammaproteobacteria</taxon>
        <taxon>Oceanospirillales</taxon>
        <taxon>Terasakiispira</taxon>
    </lineage>
</organism>
<dbReference type="SUPFAM" id="SSF51735">
    <property type="entry name" value="NAD(P)-binding Rossmann-fold domains"/>
    <property type="match status" value="1"/>
</dbReference>
<dbReference type="Pfam" id="PF13380">
    <property type="entry name" value="CoA_binding_2"/>
    <property type="match status" value="1"/>
</dbReference>
<dbReference type="InterPro" id="IPR036291">
    <property type="entry name" value="NAD(P)-bd_dom_sf"/>
</dbReference>
<proteinExistence type="predicted"/>
<dbReference type="InterPro" id="IPR032875">
    <property type="entry name" value="Succ_CoA_lig_flav_dom"/>
</dbReference>
<dbReference type="InterPro" id="IPR003781">
    <property type="entry name" value="CoA-bd"/>
</dbReference>
<dbReference type="GO" id="GO:0005524">
    <property type="term" value="F:ATP binding"/>
    <property type="evidence" value="ECO:0007669"/>
    <property type="project" value="UniProtKB-KW"/>
</dbReference>
<reference evidence="5 6" key="1">
    <citation type="submission" date="2016-08" db="EMBL/GenBank/DDBJ databases">
        <authorList>
            <person name="Seilhamer J.J."/>
        </authorList>
    </citation>
    <scope>NUCLEOTIDE SEQUENCE [LARGE SCALE GENOMIC DNA]</scope>
    <source>
        <strain evidence="5 6">PH27A</strain>
    </source>
</reference>